<dbReference type="OrthoDB" id="1060501at2"/>
<organism evidence="1 2">
    <name type="scientific">Gilliamella apis</name>
    <dbReference type="NCBI Taxonomy" id="1970738"/>
    <lineage>
        <taxon>Bacteria</taxon>
        <taxon>Pseudomonadati</taxon>
        <taxon>Pseudomonadota</taxon>
        <taxon>Gammaproteobacteria</taxon>
        <taxon>Orbales</taxon>
        <taxon>Orbaceae</taxon>
        <taxon>Gilliamella</taxon>
    </lineage>
</organism>
<gene>
    <name evidence="1" type="ORF">B6D06_11885</name>
</gene>
<evidence type="ECO:0008006" key="3">
    <source>
        <dbReference type="Google" id="ProtNLM"/>
    </source>
</evidence>
<name>A0A242NS00_9GAMM</name>
<dbReference type="Pfam" id="PF10139">
    <property type="entry name" value="Virul_Fac"/>
    <property type="match status" value="1"/>
</dbReference>
<dbReference type="RefSeq" id="WP_086321210.1">
    <property type="nucleotide sequence ID" value="NZ_NASD01000001.1"/>
</dbReference>
<reference evidence="1 2" key="1">
    <citation type="submission" date="2017-03" db="EMBL/GenBank/DDBJ databases">
        <title>Comparative genomics of honeybee gut symbionts reveal geographically distinct and subgroup specific antibiotic resistance.</title>
        <authorList>
            <person name="Ludvigsen J."/>
            <person name="Porcellato D."/>
            <person name="Labee-Lund T.M."/>
            <person name="Amdam G.V."/>
            <person name="Rudi K."/>
        </authorList>
    </citation>
    <scope>NUCLEOTIDE SEQUENCE [LARGE SCALE GENOMIC DNA]</scope>
    <source>
        <strain evidence="1 2">A-4-12</strain>
    </source>
</reference>
<dbReference type="InterPro" id="IPR017030">
    <property type="entry name" value="Vir_effector_SfrC"/>
</dbReference>
<accession>A0A242NS00</accession>
<dbReference type="Proteomes" id="UP000194968">
    <property type="component" value="Unassembled WGS sequence"/>
</dbReference>
<protein>
    <recommendedName>
        <fullName evidence="3">Virulence factor</fullName>
    </recommendedName>
</protein>
<comment type="caution">
    <text evidence="1">The sequence shown here is derived from an EMBL/GenBank/DDBJ whole genome shotgun (WGS) entry which is preliminary data.</text>
</comment>
<dbReference type="AlphaFoldDB" id="A0A242NS00"/>
<evidence type="ECO:0000313" key="1">
    <source>
        <dbReference type="EMBL" id="OTQ48164.1"/>
    </source>
</evidence>
<evidence type="ECO:0000313" key="2">
    <source>
        <dbReference type="Proteomes" id="UP000194968"/>
    </source>
</evidence>
<proteinExistence type="predicted"/>
<dbReference type="PIRSF" id="PIRSF034586">
    <property type="entry name" value="Vir_effector_SfrC"/>
    <property type="match status" value="1"/>
</dbReference>
<sequence length="891" mass="99922">MKNLNEQLPKSWEQIYQASAQAIEWVNQTRDSSKRLHNEADNLILDLRRLRNSAKRLGDVSTKSVAVGFFGLSQAGKSYLISALAAGENGKLETVVDNEVLDFIDHVNPVGGGKEATGLVTRFSRTAKGGIANYPLELKLFQEIEIVKILINAYFKDFDQQKVINKVEFSELNQLIQRIESKKQADYTGGITEDDIVDLYDYLSENFGNSLEGLKGGYWEKAMSLLPYLSITDRGALLSVLWGGISELTAIYIQLATTLLSLNHVNTIYAPLTVLVKDNGDGTKSQIDSIMNVDMLERLNTENDSSVTVTPLNGVPTSISLAQLAFLTAELIFPLVNQTRVPTFENVDLLDFPGYRGRLNLISISDVKEGNPIAQLLLRGKVAYLFEKYTDSQEMNVLVVCTPSDKQSDVNDVGPVLQRWIDKTQGETADKRATKKAGLLWAITMFDKRIGASLSLSQDNLKNTWGKGGLLQQTILERFGSYDWLSNWSNDGKFNNVFLVRKPGFDVPFLNVDAKANIELSYNENYRQEMLMLKNTFVENPDIQEYVNAPDQAWDAMLKLNDGGIGRISQYLEQVAITEVKQQRIVEQLNEQIDYIINMRFDTWYQAGSDEELGKKKQIINNVVKELQGKALLLGELLKVLELPDQTIRALYHSSHMDNDISNTSGDDVIDNSSNDFGLNTDFELFPEVNSPLQPQVVANIASESKFAKNVFTAWLEHLRNIVLDKHILQFFSIDQKALSFIVEELITGANRLKLDTSLTEKVLANENVGSKRDDLESRQVSSINMLLADFIAWLGFIPGQTSNIPVSRVNQGKPIFSPPLSQFSSQLSHPLPVLDDKTKNYSQFAIFDWFIAFATLAQENVGHHAGREISQEQNSQLGEILTCFKQSQIH</sequence>
<dbReference type="EMBL" id="NASK01000104">
    <property type="protein sequence ID" value="OTQ48164.1"/>
    <property type="molecule type" value="Genomic_DNA"/>
</dbReference>